<dbReference type="EMBL" id="JAVIFY010000012">
    <property type="protein sequence ID" value="MDQ9093100.1"/>
    <property type="molecule type" value="Genomic_DNA"/>
</dbReference>
<evidence type="ECO:0000313" key="2">
    <source>
        <dbReference type="Proteomes" id="UP001226574"/>
    </source>
</evidence>
<keyword evidence="2" id="KW-1185">Reference proteome</keyword>
<evidence type="ECO:0000313" key="1">
    <source>
        <dbReference type="EMBL" id="MDQ9093100.1"/>
    </source>
</evidence>
<accession>A0ABU1BFA2</accession>
<dbReference type="RefSeq" id="WP_016709815.1">
    <property type="nucleotide sequence ID" value="NZ_JAVIFY010000012.1"/>
</dbReference>
<dbReference type="Pfam" id="PF08985">
    <property type="entry name" value="DP-EP"/>
    <property type="match status" value="1"/>
</dbReference>
<organism evidence="1 2">
    <name type="scientific">Pseudoalteromonas haloplanktis</name>
    <name type="common">Alteromonas haloplanktis</name>
    <dbReference type="NCBI Taxonomy" id="228"/>
    <lineage>
        <taxon>Bacteria</taxon>
        <taxon>Pseudomonadati</taxon>
        <taxon>Pseudomonadota</taxon>
        <taxon>Gammaproteobacteria</taxon>
        <taxon>Alteromonadales</taxon>
        <taxon>Pseudoalteromonadaceae</taxon>
        <taxon>Pseudoalteromonas</taxon>
    </lineage>
</organism>
<dbReference type="Gene3D" id="2.60.40.420">
    <property type="entry name" value="Cupredoxins - blue copper proteins"/>
    <property type="match status" value="1"/>
</dbReference>
<reference evidence="1 2" key="1">
    <citation type="submission" date="2023-08" db="EMBL/GenBank/DDBJ databases">
        <title>Pseudoalteromonas haloplanktis LL1 genome.</title>
        <authorList>
            <person name="Wu S."/>
        </authorList>
    </citation>
    <scope>NUCLEOTIDE SEQUENCE [LARGE SCALE GENOMIC DNA]</scope>
    <source>
        <strain evidence="1 2">LL1</strain>
    </source>
</reference>
<name>A0ABU1BFA2_PSEHA</name>
<protein>
    <submittedName>
        <fullName evidence="1">DP-EP family protein</fullName>
    </submittedName>
</protein>
<dbReference type="InterPro" id="IPR008972">
    <property type="entry name" value="Cupredoxin"/>
</dbReference>
<dbReference type="InterPro" id="IPR015078">
    <property type="entry name" value="DP-EP"/>
</dbReference>
<gene>
    <name evidence="1" type="ORF">RC083_16100</name>
</gene>
<dbReference type="SUPFAM" id="SSF49503">
    <property type="entry name" value="Cupredoxins"/>
    <property type="match status" value="1"/>
</dbReference>
<comment type="caution">
    <text evidence="1">The sequence shown here is derived from an EMBL/GenBank/DDBJ whole genome shotgun (WGS) entry which is preliminary data.</text>
</comment>
<dbReference type="Proteomes" id="UP001226574">
    <property type="component" value="Unassembled WGS sequence"/>
</dbReference>
<proteinExistence type="predicted"/>
<sequence length="123" mass="13653">MIESQTYNFTVNIVLDSNNEAIFTYFQDGQQVSGGGTVNERNCLGIYTLNETTFEQGFKFTRAKFTNIEGECAQDFSYLVTDAGKTIQISDSDENSGTACMIFTAKYNGDNYESADPQIKNEG</sequence>